<dbReference type="STRING" id="1313304.CALK_0775"/>
<sequence>MKDLCGYIFLLTPLFLWPASVRAGGCSETARELMYEIQRTYREDRGQFLIDMVQQEFTELTPAQEEHLTTTLQDFFASQHFYSTGCRYLDRLFSQKELTDIQELLRHHDHSGTFLRNHTKIGKLLEKLEPLIYHYLRTRALQN</sequence>
<dbReference type="AlphaFoldDB" id="U7DCY4"/>
<organism evidence="1 2">
    <name type="scientific">Chitinivibrio alkaliphilus ACht1</name>
    <dbReference type="NCBI Taxonomy" id="1313304"/>
    <lineage>
        <taxon>Bacteria</taxon>
        <taxon>Pseudomonadati</taxon>
        <taxon>Fibrobacterota</taxon>
        <taxon>Chitinivibrionia</taxon>
        <taxon>Chitinivibrionales</taxon>
        <taxon>Chitinivibrionaceae</taxon>
        <taxon>Chitinivibrio</taxon>
    </lineage>
</organism>
<proteinExistence type="predicted"/>
<name>U7DCY4_9BACT</name>
<evidence type="ECO:0000313" key="2">
    <source>
        <dbReference type="Proteomes" id="UP000017148"/>
    </source>
</evidence>
<dbReference type="RefSeq" id="WP_022636291.1">
    <property type="nucleotide sequence ID" value="NZ_ASJR01000005.1"/>
</dbReference>
<reference evidence="1 2" key="1">
    <citation type="journal article" date="2013" name="Environ. Microbiol.">
        <title>Genome analysis of Chitinivibrio alkaliphilus gen. nov., sp. nov., a novel extremely haloalkaliphilic anaerobic chitinolytic bacterium from the candidate phylum Termite Group 3.</title>
        <authorList>
            <person name="Sorokin D.Y."/>
            <person name="Gumerov V.M."/>
            <person name="Rakitin A.L."/>
            <person name="Beletsky A.V."/>
            <person name="Damste J.S."/>
            <person name="Muyzer G."/>
            <person name="Mardanov A.V."/>
            <person name="Ravin N.V."/>
        </authorList>
    </citation>
    <scope>NUCLEOTIDE SEQUENCE [LARGE SCALE GENOMIC DNA]</scope>
    <source>
        <strain evidence="1 2">ACht1</strain>
    </source>
</reference>
<dbReference type="Proteomes" id="UP000017148">
    <property type="component" value="Unassembled WGS sequence"/>
</dbReference>
<keyword evidence="2" id="KW-1185">Reference proteome</keyword>
<comment type="caution">
    <text evidence="1">The sequence shown here is derived from an EMBL/GenBank/DDBJ whole genome shotgun (WGS) entry which is preliminary data.</text>
</comment>
<accession>U7DCY4</accession>
<evidence type="ECO:0000313" key="1">
    <source>
        <dbReference type="EMBL" id="ERP38756.1"/>
    </source>
</evidence>
<protein>
    <submittedName>
        <fullName evidence="1">Uncharacterized protein</fullName>
    </submittedName>
</protein>
<gene>
    <name evidence="1" type="ORF">CALK_0775</name>
</gene>
<dbReference type="EMBL" id="ASJR01000005">
    <property type="protein sequence ID" value="ERP38756.1"/>
    <property type="molecule type" value="Genomic_DNA"/>
</dbReference>